<dbReference type="EMBL" id="BTRK01000002">
    <property type="protein sequence ID" value="GMR36085.1"/>
    <property type="molecule type" value="Genomic_DNA"/>
</dbReference>
<keyword evidence="2" id="KW-1185">Reference proteome</keyword>
<protein>
    <submittedName>
        <fullName evidence="1">Uncharacterized protein</fullName>
    </submittedName>
</protein>
<feature type="non-terminal residue" evidence="1">
    <location>
        <position position="1"/>
    </location>
</feature>
<comment type="caution">
    <text evidence="1">The sequence shown here is derived from an EMBL/GenBank/DDBJ whole genome shotgun (WGS) entry which is preliminary data.</text>
</comment>
<dbReference type="PANTHER" id="PTHR23028:SF53">
    <property type="entry name" value="ACYL_TRANSF_3 DOMAIN-CONTAINING PROTEIN"/>
    <property type="match status" value="1"/>
</dbReference>
<organism evidence="1 2">
    <name type="scientific">Pristionchus mayeri</name>
    <dbReference type="NCBI Taxonomy" id="1317129"/>
    <lineage>
        <taxon>Eukaryota</taxon>
        <taxon>Metazoa</taxon>
        <taxon>Ecdysozoa</taxon>
        <taxon>Nematoda</taxon>
        <taxon>Chromadorea</taxon>
        <taxon>Rhabditida</taxon>
        <taxon>Rhabditina</taxon>
        <taxon>Diplogasteromorpha</taxon>
        <taxon>Diplogasteroidea</taxon>
        <taxon>Neodiplogasteridae</taxon>
        <taxon>Pristionchus</taxon>
    </lineage>
</organism>
<accession>A0AAN4ZEB5</accession>
<dbReference type="InterPro" id="IPR050879">
    <property type="entry name" value="Acyltransferase_3"/>
</dbReference>
<dbReference type="Proteomes" id="UP001328107">
    <property type="component" value="Unassembled WGS sequence"/>
</dbReference>
<feature type="non-terminal residue" evidence="1">
    <location>
        <position position="87"/>
    </location>
</feature>
<evidence type="ECO:0000313" key="2">
    <source>
        <dbReference type="Proteomes" id="UP001328107"/>
    </source>
</evidence>
<sequence length="87" mass="10261">FKEFRVFTELGCPILTLQSNCTKFREAFSTVLKRMKPDITWIVAREPLFFIQSESKLQRQVESSVDFIKRHSKFVVIDGQSDYYGFT</sequence>
<evidence type="ECO:0000313" key="1">
    <source>
        <dbReference type="EMBL" id="GMR36085.1"/>
    </source>
</evidence>
<proteinExistence type="predicted"/>
<reference evidence="2" key="1">
    <citation type="submission" date="2022-10" db="EMBL/GenBank/DDBJ databases">
        <title>Genome assembly of Pristionchus species.</title>
        <authorList>
            <person name="Yoshida K."/>
            <person name="Sommer R.J."/>
        </authorList>
    </citation>
    <scope>NUCLEOTIDE SEQUENCE [LARGE SCALE GENOMIC DNA]</scope>
    <source>
        <strain evidence="2">RS5460</strain>
    </source>
</reference>
<dbReference type="GO" id="GO:0016020">
    <property type="term" value="C:membrane"/>
    <property type="evidence" value="ECO:0007669"/>
    <property type="project" value="TreeGrafter"/>
</dbReference>
<dbReference type="GO" id="GO:0000271">
    <property type="term" value="P:polysaccharide biosynthetic process"/>
    <property type="evidence" value="ECO:0007669"/>
    <property type="project" value="TreeGrafter"/>
</dbReference>
<name>A0AAN4ZEB5_9BILA</name>
<gene>
    <name evidence="1" type="ORF">PMAYCL1PPCAC_06280</name>
</gene>
<dbReference type="AlphaFoldDB" id="A0AAN4ZEB5"/>
<dbReference type="PANTHER" id="PTHR23028">
    <property type="entry name" value="ACETYLTRANSFERASE"/>
    <property type="match status" value="1"/>
</dbReference>